<proteinExistence type="predicted"/>
<sequence length="74" mass="8309">MLASLHIAGYAFNTLDGIHATGRIIFRKAVGLKIIMGSPCDFAKITRKVETVEEVESSKGEIRFMEKEELIHFL</sequence>
<accession>A0A0C2S2V5</accession>
<dbReference type="AlphaFoldDB" id="A0A0C2S2V5"/>
<dbReference type="Proteomes" id="UP000031972">
    <property type="component" value="Unassembled WGS sequence"/>
</dbReference>
<dbReference type="EMBL" id="JXRR01000013">
    <property type="protein sequence ID" value="KIL48344.1"/>
    <property type="molecule type" value="Genomic_DNA"/>
</dbReference>
<comment type="caution">
    <text evidence="1">The sequence shown here is derived from an EMBL/GenBank/DDBJ whole genome shotgun (WGS) entry which is preliminary data.</text>
</comment>
<dbReference type="PATRIC" id="fig|220754.4.peg.1405"/>
<gene>
    <name evidence="1" type="ORF">KR50_13800</name>
</gene>
<reference evidence="1 2" key="1">
    <citation type="submission" date="2015-01" db="EMBL/GenBank/DDBJ databases">
        <title>Jeotgalibacillus campisalis genome sequencing.</title>
        <authorList>
            <person name="Goh K.M."/>
            <person name="Chan K.-G."/>
            <person name="Yaakop A.S."/>
            <person name="Ee R."/>
            <person name="Gan H.M."/>
            <person name="Chan C.S."/>
        </authorList>
    </citation>
    <scope>NUCLEOTIDE SEQUENCE [LARGE SCALE GENOMIC DNA]</scope>
    <source>
        <strain evidence="1 2">SF-57</strain>
    </source>
</reference>
<keyword evidence="2" id="KW-1185">Reference proteome</keyword>
<protein>
    <submittedName>
        <fullName evidence="1">Integrase</fullName>
    </submittedName>
</protein>
<organism evidence="1 2">
    <name type="scientific">Jeotgalibacillus campisalis</name>
    <dbReference type="NCBI Taxonomy" id="220754"/>
    <lineage>
        <taxon>Bacteria</taxon>
        <taxon>Bacillati</taxon>
        <taxon>Bacillota</taxon>
        <taxon>Bacilli</taxon>
        <taxon>Bacillales</taxon>
        <taxon>Caryophanaceae</taxon>
        <taxon>Jeotgalibacillus</taxon>
    </lineage>
</organism>
<evidence type="ECO:0000313" key="2">
    <source>
        <dbReference type="Proteomes" id="UP000031972"/>
    </source>
</evidence>
<name>A0A0C2S2V5_9BACL</name>
<evidence type="ECO:0000313" key="1">
    <source>
        <dbReference type="EMBL" id="KIL48344.1"/>
    </source>
</evidence>